<feature type="compositionally biased region" description="Polar residues" evidence="1">
    <location>
        <begin position="440"/>
        <end position="449"/>
    </location>
</feature>
<evidence type="ECO:0000313" key="2">
    <source>
        <dbReference type="Proteomes" id="UP000504624"/>
    </source>
</evidence>
<dbReference type="AlphaFoldDB" id="A0A6J0IDD3"/>
<feature type="compositionally biased region" description="Basic and acidic residues" evidence="1">
    <location>
        <begin position="452"/>
        <end position="475"/>
    </location>
</feature>
<sequence length="625" mass="68927">MEVGKSSHVNRKRSSVTQGSCPGEDPGEGSLLSEDSHLEYLSAHEEYADDTNSSSEFFEERETGEVKDIPQGHKVPPHISTGEEVSGDSNRHTHNVSMKPEGPFLSPRERAPKVAVQFCEHAESSDFYSCEKPGTVRVDSTAEDAETQFPVSEIPTGKSPDFGVEVADESSGGSPRCVNSECRGTPKSMAGVSAVTQAVDASSDFRACFTTSRSSSAQVCLCSRAINTEITMMNKSRPVGWPRQNCVDAASNTEWSFGAHSSHVQEQWESKNQLCTCDWKMSTDRPVHLNKQTVKNSVSSCCQNTLQRATEAELQLLAIHYKMCYQHCLTVYQLAFEENTAFGSRCDEKTELHSSLLLVLEELENNYNNMRMEINMGIPLNALPPLSVEVKLPPISSFYVPGEFFRKSLGSDGLTGEEKADVEAPEMQEQTSVNRDKSQTEGGQPSDSASPEAREGQHKGRDLKHGRMKTEEGTEYWFDAKEELTMSDFPVIPEETKKQQEKQGTEAKTVQSGNEHSSVHVGGPSSSVLEDTGENSLQKTSYSYSIEPGDIFNSPYALNLSSFTKLIKRLQATHPEASRDQIVEAIQQVRKNNKGMLCGLAISTIEERTSAILRKSMPNCGQEKQ</sequence>
<keyword evidence="2" id="KW-1185">Reference proteome</keyword>
<feature type="region of interest" description="Disordered" evidence="1">
    <location>
        <begin position="1"/>
        <end position="107"/>
    </location>
</feature>
<dbReference type="CTD" id="375316"/>
<reference evidence="3" key="1">
    <citation type="submission" date="2025-08" db="UniProtKB">
        <authorList>
            <consortium name="RefSeq"/>
        </authorList>
    </citation>
    <scope>IDENTIFICATION</scope>
</reference>
<feature type="compositionally biased region" description="Basic and acidic residues" evidence="1">
    <location>
        <begin position="496"/>
        <end position="505"/>
    </location>
</feature>
<evidence type="ECO:0000256" key="1">
    <source>
        <dbReference type="SAM" id="MobiDB-lite"/>
    </source>
</evidence>
<dbReference type="GeneID" id="108504016"/>
<evidence type="ECO:0000313" key="3">
    <source>
        <dbReference type="RefSeq" id="XP_017684061.1"/>
    </source>
</evidence>
<accession>A0A6J0IDD3</accession>
<feature type="compositionally biased region" description="Low complexity" evidence="1">
    <location>
        <begin position="519"/>
        <end position="528"/>
    </location>
</feature>
<feature type="region of interest" description="Disordered" evidence="1">
    <location>
        <begin position="496"/>
        <end position="533"/>
    </location>
</feature>
<dbReference type="Proteomes" id="UP000504624">
    <property type="component" value="Unplaced"/>
</dbReference>
<name>A0A6J0IDD3_9PASS</name>
<protein>
    <submittedName>
        <fullName evidence="3">RNA-binding protein 44 isoform X1</fullName>
    </submittedName>
</protein>
<organism evidence="2 3">
    <name type="scientific">Lepidothrix coronata</name>
    <name type="common">blue-crowned manakin</name>
    <dbReference type="NCBI Taxonomy" id="321398"/>
    <lineage>
        <taxon>Eukaryota</taxon>
        <taxon>Metazoa</taxon>
        <taxon>Chordata</taxon>
        <taxon>Craniata</taxon>
        <taxon>Vertebrata</taxon>
        <taxon>Euteleostomi</taxon>
        <taxon>Archelosauria</taxon>
        <taxon>Archosauria</taxon>
        <taxon>Dinosauria</taxon>
        <taxon>Saurischia</taxon>
        <taxon>Theropoda</taxon>
        <taxon>Coelurosauria</taxon>
        <taxon>Aves</taxon>
        <taxon>Neognathae</taxon>
        <taxon>Neoaves</taxon>
        <taxon>Telluraves</taxon>
        <taxon>Australaves</taxon>
        <taxon>Passeriformes</taxon>
        <taxon>Pipridae</taxon>
        <taxon>Lepidothrix</taxon>
    </lineage>
</organism>
<dbReference type="OrthoDB" id="9941526at2759"/>
<gene>
    <name evidence="3" type="primary">RBM44</name>
</gene>
<feature type="region of interest" description="Disordered" evidence="1">
    <location>
        <begin position="151"/>
        <end position="179"/>
    </location>
</feature>
<dbReference type="PANTHER" id="PTHR17550">
    <property type="entry name" value="E3 UBIQUITIN-PROTEIN LIGASE TTC3"/>
    <property type="match status" value="1"/>
</dbReference>
<feature type="compositionally biased region" description="Basic and acidic residues" evidence="1">
    <location>
        <begin position="34"/>
        <end position="46"/>
    </location>
</feature>
<proteinExistence type="predicted"/>
<dbReference type="PANTHER" id="PTHR17550:SF4">
    <property type="entry name" value="E3 UBIQUITIN-PROTEIN LIGASE TTC3"/>
    <property type="match status" value="1"/>
</dbReference>
<dbReference type="RefSeq" id="XP_017684061.1">
    <property type="nucleotide sequence ID" value="XM_017828572.1"/>
</dbReference>
<feature type="region of interest" description="Disordered" evidence="1">
    <location>
        <begin position="411"/>
        <end position="475"/>
    </location>
</feature>
<feature type="compositionally biased region" description="Polar residues" evidence="1">
    <location>
        <begin position="506"/>
        <end position="515"/>
    </location>
</feature>
<feature type="compositionally biased region" description="Basic and acidic residues" evidence="1">
    <location>
        <begin position="58"/>
        <end position="71"/>
    </location>
</feature>